<dbReference type="OrthoDB" id="10248867at2759"/>
<evidence type="ECO:0000256" key="15">
    <source>
        <dbReference type="PIRNR" id="PIRNR028762"/>
    </source>
</evidence>
<dbReference type="Gene3D" id="3.40.50.150">
    <property type="entry name" value="Vaccinia Virus protein VP39"/>
    <property type="match status" value="1"/>
</dbReference>
<feature type="binding site" evidence="17">
    <location>
        <begin position="150"/>
        <end position="151"/>
    </location>
    <ligand>
        <name>mRNA</name>
        <dbReference type="ChEBI" id="CHEBI:33699"/>
    </ligand>
</feature>
<name>A0A6C1DMW3_SACPS</name>
<gene>
    <name evidence="20" type="primary">ABD1_1</name>
    <name evidence="20" type="ORF">GRS66_000430</name>
</gene>
<evidence type="ECO:0000256" key="1">
    <source>
        <dbReference type="ARBA" id="ARBA00003378"/>
    </source>
</evidence>
<dbReference type="FunFam" id="3.40.50.150:FF:000280">
    <property type="entry name" value="mRNA cap guanine-N7 methyltransferase"/>
    <property type="match status" value="1"/>
</dbReference>
<dbReference type="PANTHER" id="PTHR12189">
    <property type="entry name" value="MRNA GUANINE-7- METHYLTRANSFERASE"/>
    <property type="match status" value="1"/>
</dbReference>
<evidence type="ECO:0000256" key="3">
    <source>
        <dbReference type="ARBA" id="ARBA00011926"/>
    </source>
</evidence>
<dbReference type="CDD" id="cd02440">
    <property type="entry name" value="AdoMet_MTases"/>
    <property type="match status" value="1"/>
</dbReference>
<evidence type="ECO:0000256" key="9">
    <source>
        <dbReference type="ARBA" id="ARBA00023042"/>
    </source>
</evidence>
<evidence type="ECO:0000256" key="4">
    <source>
        <dbReference type="ARBA" id="ARBA00022603"/>
    </source>
</evidence>
<dbReference type="GO" id="GO:0005634">
    <property type="term" value="C:nucleus"/>
    <property type="evidence" value="ECO:0007669"/>
    <property type="project" value="UniProtKB-SubCell"/>
</dbReference>
<dbReference type="GO" id="GO:0004482">
    <property type="term" value="F:mRNA 5'-cap (guanine-N7-)-methyltransferase activity"/>
    <property type="evidence" value="ECO:0007669"/>
    <property type="project" value="UniProtKB-EC"/>
</dbReference>
<dbReference type="EMBL" id="CP048984">
    <property type="protein sequence ID" value="QID78225.1"/>
    <property type="molecule type" value="Genomic_DNA"/>
</dbReference>
<feature type="site" description="mRNA cap binding" evidence="17">
    <location>
        <position position="253"/>
    </location>
</feature>
<keyword evidence="7 15" id="KW-0949">S-adenosyl-L-methionine</keyword>
<keyword evidence="10 15" id="KW-0539">Nucleus</keyword>
<evidence type="ECO:0000256" key="17">
    <source>
        <dbReference type="PIRSR" id="PIRSR028762-2"/>
    </source>
</evidence>
<feature type="site" description="mRNA cap binding" evidence="17">
    <location>
        <position position="347"/>
    </location>
</feature>
<feature type="domain" description="MRNA cap 0 methyltransferase" evidence="19">
    <location>
        <begin position="141"/>
        <end position="424"/>
    </location>
</feature>
<evidence type="ECO:0000256" key="7">
    <source>
        <dbReference type="ARBA" id="ARBA00022691"/>
    </source>
</evidence>
<evidence type="ECO:0000256" key="6">
    <source>
        <dbReference type="ARBA" id="ARBA00022679"/>
    </source>
</evidence>
<sequence length="436" mass="50329">MSTKPEKPIWMSQEDYDRQYGSITGDESSTVSKKDSKVTANAPGDGNGSLPVLQSSSTLTSKVSDLPIEAESGFKIQKRRHERYDQEERLRKQRAQKLREEQLKRHEIEMTANRSINVDQIVREHYNERTIIANRAKRNLSPIIKLRNFNNAIKYMLIDKYTKPGDVVLELGCGKGGDLRKYGAAGISQFIGIDISNASIQEAHKRYRSMRNLDYQVVLITGDCFGESLGVAVEPFPDCRFPCDIVSTQFCLHYAFETEEKARRALLNVAKSLKIGGHFFGTIPDSEFIRYKLNKFPKEVEKPSWGNSIYKVTFENNSYQKNDYEFTSPYGQMYTYWLEDAIDNVPEYVVPFETLRSLADEYGLELVSQMPFNKFFVQEIPKWIERFSPKMREGLQRSDGRYGVEGDEKEAASYFYTMFAFRKVKQYIEPESVKPN</sequence>
<feature type="binding site" evidence="16">
    <location>
        <position position="254"/>
    </location>
    <ligand>
        <name>S-adenosyl-L-methionine</name>
        <dbReference type="ChEBI" id="CHEBI:59789"/>
    </ligand>
</feature>
<dbReference type="PANTHER" id="PTHR12189:SF2">
    <property type="entry name" value="MRNA CAP GUANINE-N7 METHYLTRANSFERASE"/>
    <property type="match status" value="1"/>
</dbReference>
<evidence type="ECO:0000313" key="21">
    <source>
        <dbReference type="Proteomes" id="UP000501346"/>
    </source>
</evidence>
<feature type="binding site" evidence="16">
    <location>
        <position position="154"/>
    </location>
    <ligand>
        <name>S-adenosyl-L-methionine</name>
        <dbReference type="ChEBI" id="CHEBI:59789"/>
    </ligand>
</feature>
<dbReference type="GO" id="GO:0003723">
    <property type="term" value="F:RNA binding"/>
    <property type="evidence" value="ECO:0007669"/>
    <property type="project" value="UniProtKB-KW"/>
</dbReference>
<keyword evidence="9 15" id="KW-0506">mRNA capping</keyword>
<feature type="region of interest" description="Disordered" evidence="18">
    <location>
        <begin position="1"/>
        <end position="56"/>
    </location>
</feature>
<dbReference type="SUPFAM" id="SSF53335">
    <property type="entry name" value="S-adenosyl-L-methionine-dependent methyltransferases"/>
    <property type="match status" value="1"/>
</dbReference>
<evidence type="ECO:0000256" key="13">
    <source>
        <dbReference type="ARBA" id="ARBA00044712"/>
    </source>
</evidence>
<evidence type="ECO:0000256" key="2">
    <source>
        <dbReference type="ARBA" id="ARBA00004123"/>
    </source>
</evidence>
<dbReference type="PIRSF" id="PIRSF028762">
    <property type="entry name" value="ABD1"/>
    <property type="match status" value="1"/>
</dbReference>
<feature type="site" description="mRNA cap binding" evidence="17">
    <location>
        <position position="416"/>
    </location>
</feature>
<comment type="similarity">
    <text evidence="15">Belongs to the class I-like SAM-binding methyltransferase superfamily. mRNA cap 0 methyltransferase family.</text>
</comment>
<dbReference type="EC" id="2.1.1.56" evidence="3 15"/>
<organism evidence="20 21">
    <name type="scientific">Saccharomyces pastorianus</name>
    <name type="common">Lager yeast</name>
    <name type="synonym">Saccharomyces cerevisiae x Saccharomyces eubayanus</name>
    <dbReference type="NCBI Taxonomy" id="27292"/>
    <lineage>
        <taxon>Eukaryota</taxon>
        <taxon>Fungi</taxon>
        <taxon>Dikarya</taxon>
        <taxon>Ascomycota</taxon>
        <taxon>Saccharomycotina</taxon>
        <taxon>Saccharomycetes</taxon>
        <taxon>Saccharomycetales</taxon>
        <taxon>Saccharomycetaceae</taxon>
        <taxon>Saccharomyces</taxon>
    </lineage>
</organism>
<evidence type="ECO:0000256" key="14">
    <source>
        <dbReference type="ARBA" id="ARBA00049739"/>
    </source>
</evidence>
<evidence type="ECO:0000256" key="10">
    <source>
        <dbReference type="ARBA" id="ARBA00023242"/>
    </source>
</evidence>
<dbReference type="Pfam" id="PF03291">
    <property type="entry name" value="mRNA_G-N7_MeTrfase"/>
    <property type="match status" value="1"/>
</dbReference>
<keyword evidence="8 15" id="KW-0694">RNA-binding</keyword>
<keyword evidence="4 15" id="KW-0489">Methyltransferase</keyword>
<comment type="subcellular location">
    <subcellularLocation>
        <location evidence="2 15">Nucleus</location>
    </subcellularLocation>
</comment>
<dbReference type="InterPro" id="IPR016899">
    <property type="entry name" value="mRNA_G-N7_MeTrfase_euk"/>
</dbReference>
<dbReference type="InterPro" id="IPR029063">
    <property type="entry name" value="SAM-dependent_MTases_sf"/>
</dbReference>
<feature type="binding site" evidence="16">
    <location>
        <position position="223"/>
    </location>
    <ligand>
        <name>S-adenosyl-L-methionine</name>
        <dbReference type="ChEBI" id="CHEBI:59789"/>
    </ligand>
</feature>
<keyword evidence="21" id="KW-1185">Reference proteome</keyword>
<evidence type="ECO:0000256" key="8">
    <source>
        <dbReference type="ARBA" id="ARBA00022884"/>
    </source>
</evidence>
<feature type="binding site" evidence="16">
    <location>
        <position position="172"/>
    </location>
    <ligand>
        <name>S-adenosyl-L-methionine</name>
        <dbReference type="ChEBI" id="CHEBI:59789"/>
    </ligand>
</feature>
<accession>A0A6C1DMW3</accession>
<comment type="catalytic activity">
    <reaction evidence="13">
        <text>a 5'-end (5'-triphosphoguanosine)-ribonucleoside in mRNA + S-adenosyl-L-methionine = a 5'-end (N(7)-methyl 5'-triphosphoguanosine)-ribonucleoside in mRNA + S-adenosyl-L-homocysteine</text>
        <dbReference type="Rhea" id="RHEA:67008"/>
        <dbReference type="Rhea" id="RHEA-COMP:17166"/>
        <dbReference type="Rhea" id="RHEA-COMP:17167"/>
        <dbReference type="ChEBI" id="CHEBI:57856"/>
        <dbReference type="ChEBI" id="CHEBI:59789"/>
        <dbReference type="ChEBI" id="CHEBI:156461"/>
        <dbReference type="ChEBI" id="CHEBI:167617"/>
        <dbReference type="EC" id="2.1.1.56"/>
    </reaction>
</comment>
<feature type="site" description="mRNA cap binding" evidence="17">
    <location>
        <position position="206"/>
    </location>
</feature>
<keyword evidence="6 15" id="KW-0808">Transferase</keyword>
<dbReference type="InterPro" id="IPR004971">
    <property type="entry name" value="mRNA_G-N7_MeTrfase_dom"/>
</dbReference>
<protein>
    <recommendedName>
        <fullName evidence="14 15">mRNA cap guanine-N(7) methyltransferase</fullName>
        <ecNumber evidence="3 15">2.1.1.56</ecNumber>
    </recommendedName>
    <alternativeName>
        <fullName evidence="11 15">mRNA (guanine-N(7))-methyltransferase</fullName>
    </alternativeName>
    <alternativeName>
        <fullName evidence="12 15">mRNA cap methyltransferase</fullName>
    </alternativeName>
</protein>
<dbReference type="AlphaFoldDB" id="A0A6C1DMW3"/>
<feature type="binding site" evidence="16">
    <location>
        <position position="194"/>
    </location>
    <ligand>
        <name>S-adenosyl-L-methionine</name>
        <dbReference type="ChEBI" id="CHEBI:59789"/>
    </ligand>
</feature>
<dbReference type="Proteomes" id="UP000501346">
    <property type="component" value="Chromosome ScII"/>
</dbReference>
<dbReference type="InterPro" id="IPR039753">
    <property type="entry name" value="RG7MT1"/>
</dbReference>
<keyword evidence="5 15" id="KW-0507">mRNA processing</keyword>
<dbReference type="PROSITE" id="PS51562">
    <property type="entry name" value="RNA_CAP0_MT"/>
    <property type="match status" value="1"/>
</dbReference>
<evidence type="ECO:0000256" key="11">
    <source>
        <dbReference type="ARBA" id="ARBA00032772"/>
    </source>
</evidence>
<evidence type="ECO:0000313" key="20">
    <source>
        <dbReference type="EMBL" id="QID78225.1"/>
    </source>
</evidence>
<evidence type="ECO:0000256" key="18">
    <source>
        <dbReference type="SAM" id="MobiDB-lite"/>
    </source>
</evidence>
<reference evidence="20 21" key="1">
    <citation type="journal article" date="2019" name="BMC Genomics">
        <title>Chromosome level assembly and comparative genome analysis confirm lager-brewing yeasts originated from a single hybridization.</title>
        <authorList>
            <person name="Salazar A.N."/>
            <person name="Gorter de Vries A.R."/>
            <person name="van den Broek M."/>
            <person name="Brouwers N."/>
            <person name="de la Torre Cortes P."/>
            <person name="Kuijpers N.G.A."/>
            <person name="Daran J.G."/>
            <person name="Abeel T."/>
        </authorList>
    </citation>
    <scope>NUCLEOTIDE SEQUENCE [LARGE SCALE GENOMIC DNA]</scope>
    <source>
        <strain evidence="20 21">CBS 1483</strain>
    </source>
</reference>
<comment type="function">
    <text evidence="1">Responsible for methylating the 5'-cap structure of mRNAs.</text>
</comment>
<evidence type="ECO:0000256" key="16">
    <source>
        <dbReference type="PIRSR" id="PIRSR028762-1"/>
    </source>
</evidence>
<feature type="binding site" evidence="16">
    <location>
        <position position="249"/>
    </location>
    <ligand>
        <name>S-adenosyl-L-methionine</name>
        <dbReference type="ChEBI" id="CHEBI:59789"/>
    </ligand>
</feature>
<proteinExistence type="inferred from homology"/>
<evidence type="ECO:0000256" key="5">
    <source>
        <dbReference type="ARBA" id="ARBA00022664"/>
    </source>
</evidence>
<evidence type="ECO:0000256" key="12">
    <source>
        <dbReference type="ARBA" id="ARBA00033387"/>
    </source>
</evidence>
<feature type="site" description="mRNA cap binding" evidence="17">
    <location>
        <position position="175"/>
    </location>
</feature>
<evidence type="ECO:0000259" key="19">
    <source>
        <dbReference type="PROSITE" id="PS51562"/>
    </source>
</evidence>
<feature type="site" description="mRNA cap binding" evidence="17">
    <location>
        <position position="181"/>
    </location>
</feature>